<evidence type="ECO:0000313" key="1">
    <source>
        <dbReference type="EMBL" id="KXU11773.1"/>
    </source>
</evidence>
<name>A0A139RAJ0_STRMT</name>
<reference evidence="1 2" key="1">
    <citation type="submission" date="2016-01" db="EMBL/GenBank/DDBJ databases">
        <title>Highly variable Streptococcus oralis are common among viridans streptococci isolated from primates.</title>
        <authorList>
            <person name="Denapaite D."/>
            <person name="Rieger M."/>
            <person name="Koendgen S."/>
            <person name="Brueckner R."/>
            <person name="Ochigava I."/>
            <person name="Kappeler P."/>
            <person name="Maetz-Rensing K."/>
            <person name="Leendertz F."/>
            <person name="Hakenbeck R."/>
        </authorList>
    </citation>
    <scope>NUCLEOTIDE SEQUENCE [LARGE SCALE GENOMIC DNA]</scope>
    <source>
        <strain evidence="1 2">DD22</strain>
    </source>
</reference>
<accession>A0A139RAJ0</accession>
<dbReference type="AlphaFoldDB" id="A0A139RAJ0"/>
<proteinExistence type="predicted"/>
<organism evidence="1 2">
    <name type="scientific">Streptococcus mitis</name>
    <dbReference type="NCBI Taxonomy" id="28037"/>
    <lineage>
        <taxon>Bacteria</taxon>
        <taxon>Bacillati</taxon>
        <taxon>Bacillota</taxon>
        <taxon>Bacilli</taxon>
        <taxon>Lactobacillales</taxon>
        <taxon>Streptococcaceae</taxon>
        <taxon>Streptococcus</taxon>
        <taxon>Streptococcus mitis group</taxon>
    </lineage>
</organism>
<protein>
    <submittedName>
        <fullName evidence="1">A/G-specific adenine glycosylase</fullName>
    </submittedName>
</protein>
<gene>
    <name evidence="1" type="ORF">SMIDD22_01219</name>
</gene>
<sequence length="48" mass="5552">MDRYPIKAPKKKPVPIYLKALVVKNTQGQFLLEKMKAKSYWQAFGISP</sequence>
<comment type="caution">
    <text evidence="1">The sequence shown here is derived from an EMBL/GenBank/DDBJ whole genome shotgun (WGS) entry which is preliminary data.</text>
</comment>
<dbReference type="EMBL" id="LQZD01000331">
    <property type="protein sequence ID" value="KXU11773.1"/>
    <property type="molecule type" value="Genomic_DNA"/>
</dbReference>
<evidence type="ECO:0000313" key="2">
    <source>
        <dbReference type="Proteomes" id="UP000070779"/>
    </source>
</evidence>
<dbReference type="Proteomes" id="UP000070779">
    <property type="component" value="Unassembled WGS sequence"/>
</dbReference>